<dbReference type="Proteomes" id="UP000887540">
    <property type="component" value="Unplaced"/>
</dbReference>
<sequence length="491" mass="54742">MDLEEVQSKMPLCNNEIITLKNLHNESRLIQSEEDASVIINAVTDCTLKFKLCAESVSLENVRNSTIVFLPVKSSILIRNCENLNLVVAAQQIRIHDSSNLKLYVHVRGAIIIENCSDVKVAPYHINDCTSQTVLPNDIENPTFWANVQDFNWLAFHEQSPNWKKMDETEWKTFDLNIECASRGIGRGIALQLAEAGATVYITGRKPNDSDAAKERSLPSLEKTAEEIENRGGKAILIYCDHSNSDDVKSLFDQIEHETDGTLDILVNNAFSGAKAISEAGGKKFFECDPLLWDDINNVGLRNTYICSVYAARMMERKKRGLIANISSAGGLQYFFNVAYGVGKAATDRMAVDMAIELKPLGITVISLWPGFVQTEYGEIMVKKGAVTKATGLSQELIEKSMLVSESPEFVGRAIVSIASDSKLLKKTGKIHFTTDLANEYRFKDLDGHMPPSMRSVKVALEYFGWAKLASFTPSCIKIPKWMLHFVSYKF</sequence>
<protein>
    <submittedName>
        <fullName evidence="6">C-CAP/cofactor C-like domain-containing protein</fullName>
    </submittedName>
</protein>
<dbReference type="InterPro" id="IPR006599">
    <property type="entry name" value="CARP_motif"/>
</dbReference>
<dbReference type="Pfam" id="PF07986">
    <property type="entry name" value="TBCC"/>
    <property type="match status" value="1"/>
</dbReference>
<dbReference type="InterPro" id="IPR020904">
    <property type="entry name" value="Sc_DH/Rdtase_CS"/>
</dbReference>
<dbReference type="Gene3D" id="3.40.50.720">
    <property type="entry name" value="NAD(P)-binding Rossmann-like Domain"/>
    <property type="match status" value="1"/>
</dbReference>
<dbReference type="AlphaFoldDB" id="A0A914BZE3"/>
<dbReference type="PANTHER" id="PTHR44147:SF2">
    <property type="entry name" value="DEHYDROGENASE_REDUCTASE SDR FAMILY MEMBER 1"/>
    <property type="match status" value="1"/>
</dbReference>
<comment type="similarity">
    <text evidence="3">Belongs to the short-chain dehydrogenases/reductases (SDR) family.</text>
</comment>
<dbReference type="PROSITE" id="PS51329">
    <property type="entry name" value="C_CAP_COFACTOR_C"/>
    <property type="match status" value="1"/>
</dbReference>
<accession>A0A914BZE3</accession>
<evidence type="ECO:0000256" key="3">
    <source>
        <dbReference type="RuleBase" id="RU000363"/>
    </source>
</evidence>
<keyword evidence="2" id="KW-0560">Oxidoreductase</keyword>
<dbReference type="Pfam" id="PF00106">
    <property type="entry name" value="adh_short"/>
    <property type="match status" value="1"/>
</dbReference>
<dbReference type="InterPro" id="IPR002347">
    <property type="entry name" value="SDR_fam"/>
</dbReference>
<reference evidence="6" key="1">
    <citation type="submission" date="2022-11" db="UniProtKB">
        <authorList>
            <consortium name="WormBaseParasite"/>
        </authorList>
    </citation>
    <scope>IDENTIFICATION</scope>
</reference>
<dbReference type="InterPro" id="IPR036291">
    <property type="entry name" value="NAD(P)-bd_dom_sf"/>
</dbReference>
<evidence type="ECO:0000256" key="2">
    <source>
        <dbReference type="ARBA" id="ARBA00023002"/>
    </source>
</evidence>
<dbReference type="PRINTS" id="PR00081">
    <property type="entry name" value="GDHRDH"/>
</dbReference>
<dbReference type="InterPro" id="IPR016098">
    <property type="entry name" value="CAP/MinC_C"/>
</dbReference>
<evidence type="ECO:0000259" key="4">
    <source>
        <dbReference type="PROSITE" id="PS51329"/>
    </source>
</evidence>
<organism evidence="5 6">
    <name type="scientific">Acrobeloides nanus</name>
    <dbReference type="NCBI Taxonomy" id="290746"/>
    <lineage>
        <taxon>Eukaryota</taxon>
        <taxon>Metazoa</taxon>
        <taxon>Ecdysozoa</taxon>
        <taxon>Nematoda</taxon>
        <taxon>Chromadorea</taxon>
        <taxon>Rhabditida</taxon>
        <taxon>Tylenchina</taxon>
        <taxon>Cephalobomorpha</taxon>
        <taxon>Cephaloboidea</taxon>
        <taxon>Cephalobidae</taxon>
        <taxon>Acrobeloides</taxon>
    </lineage>
</organism>
<dbReference type="GO" id="GO:0016491">
    <property type="term" value="F:oxidoreductase activity"/>
    <property type="evidence" value="ECO:0007669"/>
    <property type="project" value="UniProtKB-KW"/>
</dbReference>
<dbReference type="Gene3D" id="2.160.20.70">
    <property type="match status" value="1"/>
</dbReference>
<keyword evidence="5" id="KW-1185">Reference proteome</keyword>
<dbReference type="InterPro" id="IPR017901">
    <property type="entry name" value="C-CAP_CF_C-like"/>
</dbReference>
<name>A0A914BZE3_9BILA</name>
<evidence type="ECO:0000256" key="1">
    <source>
        <dbReference type="ARBA" id="ARBA00008848"/>
    </source>
</evidence>
<dbReference type="PRINTS" id="PR00080">
    <property type="entry name" value="SDRFAMILY"/>
</dbReference>
<feature type="domain" description="C-CAP/cofactor C-like" evidence="4">
    <location>
        <begin position="7"/>
        <end position="153"/>
    </location>
</feature>
<dbReference type="SUPFAM" id="SSF51735">
    <property type="entry name" value="NAD(P)-binding Rossmann-fold domains"/>
    <property type="match status" value="1"/>
</dbReference>
<dbReference type="SMART" id="SM00673">
    <property type="entry name" value="CARP"/>
    <property type="match status" value="2"/>
</dbReference>
<dbReference type="PROSITE" id="PS00061">
    <property type="entry name" value="ADH_SHORT"/>
    <property type="match status" value="1"/>
</dbReference>
<evidence type="ECO:0000313" key="6">
    <source>
        <dbReference type="WBParaSite" id="ACRNAN_Path_1359.g5335.t1"/>
    </source>
</evidence>
<dbReference type="InterPro" id="IPR012945">
    <property type="entry name" value="Tubulin-bd_cofactor_C_dom"/>
</dbReference>
<evidence type="ECO:0000313" key="5">
    <source>
        <dbReference type="Proteomes" id="UP000887540"/>
    </source>
</evidence>
<comment type="similarity">
    <text evidence="1">Belongs to the TBCC family.</text>
</comment>
<dbReference type="PANTHER" id="PTHR44147">
    <property type="entry name" value="DEHYDROGENASE/REDUCTASE SDR FAMILY MEMBER 1"/>
    <property type="match status" value="1"/>
</dbReference>
<dbReference type="WBParaSite" id="ACRNAN_Path_1359.g5335.t1">
    <property type="protein sequence ID" value="ACRNAN_Path_1359.g5335.t1"/>
    <property type="gene ID" value="ACRNAN_Path_1359.g5335"/>
</dbReference>
<proteinExistence type="inferred from homology"/>